<dbReference type="Proteomes" id="UP000298438">
    <property type="component" value="Unassembled WGS sequence"/>
</dbReference>
<dbReference type="InterPro" id="IPR058240">
    <property type="entry name" value="rSAM_sf"/>
</dbReference>
<protein>
    <submittedName>
        <fullName evidence="10">Lysine 2,3-aminomutase</fullName>
    </submittedName>
</protein>
<keyword evidence="8" id="KW-0408">Iron</keyword>
<evidence type="ECO:0000256" key="6">
    <source>
        <dbReference type="ARBA" id="ARBA00022723"/>
    </source>
</evidence>
<dbReference type="SUPFAM" id="SSF102114">
    <property type="entry name" value="Radical SAM enzymes"/>
    <property type="match status" value="1"/>
</dbReference>
<evidence type="ECO:0000313" key="10">
    <source>
        <dbReference type="EMBL" id="TFW27410.1"/>
    </source>
</evidence>
<keyword evidence="5" id="KW-0949">S-adenosyl-L-methionine</keyword>
<dbReference type="EMBL" id="SPVF01000053">
    <property type="protein sequence ID" value="TFW27410.1"/>
    <property type="molecule type" value="Genomic_DNA"/>
</dbReference>
<dbReference type="GO" id="GO:0051539">
    <property type="term" value="F:4 iron, 4 sulfur cluster binding"/>
    <property type="evidence" value="ECO:0007669"/>
    <property type="project" value="UniProtKB-KW"/>
</dbReference>
<dbReference type="GO" id="GO:0046872">
    <property type="term" value="F:metal ion binding"/>
    <property type="evidence" value="ECO:0007669"/>
    <property type="project" value="UniProtKB-KW"/>
</dbReference>
<dbReference type="PANTHER" id="PTHR30538">
    <property type="entry name" value="LYSINE 2,3-AMINOMUTASE-RELATED"/>
    <property type="match status" value="1"/>
</dbReference>
<evidence type="ECO:0000256" key="3">
    <source>
        <dbReference type="ARBA" id="ARBA00008703"/>
    </source>
</evidence>
<comment type="similarity">
    <text evidence="3">Belongs to the radical SAM superfamily. KamA family.</text>
</comment>
<dbReference type="RefSeq" id="WP_135205872.1">
    <property type="nucleotide sequence ID" value="NZ_SPVF01000053.1"/>
</dbReference>
<dbReference type="Gene3D" id="3.20.20.70">
    <property type="entry name" value="Aldolase class I"/>
    <property type="match status" value="1"/>
</dbReference>
<evidence type="ECO:0000313" key="11">
    <source>
        <dbReference type="Proteomes" id="UP000298438"/>
    </source>
</evidence>
<dbReference type="GO" id="GO:0003824">
    <property type="term" value="F:catalytic activity"/>
    <property type="evidence" value="ECO:0007669"/>
    <property type="project" value="InterPro"/>
</dbReference>
<dbReference type="SFLD" id="SFLDG01070">
    <property type="entry name" value="PLP-dependent"/>
    <property type="match status" value="1"/>
</dbReference>
<keyword evidence="7" id="KW-0663">Pyridoxal phosphate</keyword>
<accession>A0A4Y9SL73</accession>
<dbReference type="InterPro" id="IPR003739">
    <property type="entry name" value="Lys_aminomutase/Glu_NH3_mut"/>
</dbReference>
<dbReference type="PANTHER" id="PTHR30538:SF0">
    <property type="entry name" value="L-LYSINE 2,3-AMINOMUTASE AQ_1632-RELATED"/>
    <property type="match status" value="1"/>
</dbReference>
<dbReference type="InterPro" id="IPR013785">
    <property type="entry name" value="Aldolase_TIM"/>
</dbReference>
<dbReference type="InterPro" id="IPR007197">
    <property type="entry name" value="rSAM"/>
</dbReference>
<keyword evidence="11" id="KW-1185">Reference proteome</keyword>
<evidence type="ECO:0000256" key="2">
    <source>
        <dbReference type="ARBA" id="ARBA00001966"/>
    </source>
</evidence>
<keyword evidence="4" id="KW-0004">4Fe-4S</keyword>
<evidence type="ECO:0000256" key="9">
    <source>
        <dbReference type="ARBA" id="ARBA00023014"/>
    </source>
</evidence>
<sequence length="460" mass="52075">MSLETLPDKFKPYTRQSISQARQWQWMAPELREAVQVVSHVLPFRTNAYVMDHLIDWAKVPDDPIYRLTFPHKDMLPAHEYEHLRDLVLGGGDAKALAATVQAIRMRMNPHPAGQLTHNVPQLNGEPLRGLQHKYRETVLFFPSSGQTCHAYCTFCFRWPQFAGMDGDLKFDARDTDQLVAYLKAHPDVTDVLITGGDPLIMNTRSFEQIIDALLVPELGHIQNIRVGTKSVAYWPQRFVTDKDADDLLRVFERVVKSGKNMAVMGHYNHAAELRPEIAQRAVKRIVGTGATLRMQGPLIRHINEDPNSWAELWTTGVKLGAIPYYMFVERDTGPSEYFALPLARAHEVFQQAYSQVSGLARTVRGPSMSAFPGKVAIDGVVTINGEKLFALQFLQARNPEWVRKPFFAKYVPHATWLDQLQPAFGQSKFFFESDEQLHARVIPIKQARHAAAPQLVTGT</sequence>
<evidence type="ECO:0000256" key="1">
    <source>
        <dbReference type="ARBA" id="ARBA00001933"/>
    </source>
</evidence>
<evidence type="ECO:0000256" key="4">
    <source>
        <dbReference type="ARBA" id="ARBA00022485"/>
    </source>
</evidence>
<evidence type="ECO:0000256" key="8">
    <source>
        <dbReference type="ARBA" id="ARBA00023004"/>
    </source>
</evidence>
<dbReference type="OrthoDB" id="9768064at2"/>
<proteinExistence type="inferred from homology"/>
<evidence type="ECO:0000256" key="5">
    <source>
        <dbReference type="ARBA" id="ARBA00022691"/>
    </source>
</evidence>
<evidence type="ECO:0000256" key="7">
    <source>
        <dbReference type="ARBA" id="ARBA00022898"/>
    </source>
</evidence>
<dbReference type="CDD" id="cd01335">
    <property type="entry name" value="Radical_SAM"/>
    <property type="match status" value="1"/>
</dbReference>
<keyword evidence="9" id="KW-0411">Iron-sulfur</keyword>
<dbReference type="AlphaFoldDB" id="A0A4Y9SL73"/>
<keyword evidence="6" id="KW-0479">Metal-binding</keyword>
<comment type="cofactor">
    <cofactor evidence="1">
        <name>pyridoxal 5'-phosphate</name>
        <dbReference type="ChEBI" id="CHEBI:597326"/>
    </cofactor>
</comment>
<dbReference type="SFLD" id="SFLDS00029">
    <property type="entry name" value="Radical_SAM"/>
    <property type="match status" value="1"/>
</dbReference>
<name>A0A4Y9SL73_9BURK</name>
<comment type="caution">
    <text evidence="10">The sequence shown here is derived from an EMBL/GenBank/DDBJ whole genome shotgun (WGS) entry which is preliminary data.</text>
</comment>
<gene>
    <name evidence="10" type="ORF">E4L96_03640</name>
</gene>
<reference evidence="10 11" key="1">
    <citation type="submission" date="2019-03" db="EMBL/GenBank/DDBJ databases">
        <title>Draft Genome Sequence of Massilia arenosa sp. nov., a Novel Massilia Species Isolated from a Sandy-loam Maize Soil.</title>
        <authorList>
            <person name="Raths R."/>
            <person name="Peta V."/>
            <person name="Bucking H."/>
        </authorList>
    </citation>
    <scope>NUCLEOTIDE SEQUENCE [LARGE SCALE GENOMIC DNA]</scope>
    <source>
        <strain evidence="10 11">MC02</strain>
    </source>
</reference>
<comment type="cofactor">
    <cofactor evidence="2">
        <name>[4Fe-4S] cluster</name>
        <dbReference type="ChEBI" id="CHEBI:49883"/>
    </cofactor>
</comment>
<organism evidence="10 11">
    <name type="scientific">Zemynaea arenosa</name>
    <dbReference type="NCBI Taxonomy" id="2561931"/>
    <lineage>
        <taxon>Bacteria</taxon>
        <taxon>Pseudomonadati</taxon>
        <taxon>Pseudomonadota</taxon>
        <taxon>Betaproteobacteria</taxon>
        <taxon>Burkholderiales</taxon>
        <taxon>Oxalobacteraceae</taxon>
        <taxon>Telluria group</taxon>
        <taxon>Zemynaea</taxon>
    </lineage>
</organism>